<dbReference type="InterPro" id="IPR052362">
    <property type="entry name" value="HTH-GbsR_regulator"/>
</dbReference>
<dbReference type="EMBL" id="FOYM01000004">
    <property type="protein sequence ID" value="SFQ99613.1"/>
    <property type="molecule type" value="Genomic_DNA"/>
</dbReference>
<keyword evidence="2 4" id="KW-0238">DNA-binding</keyword>
<proteinExistence type="inferred from homology"/>
<name>A0A1I6D2Q0_9FIRM</name>
<dbReference type="STRING" id="39060.SAMN05660706_104140"/>
<dbReference type="PANTHER" id="PTHR38465:SF1">
    <property type="entry name" value="HTH-TYPE TRANSCRIPTIONAL REGULATOR MJ1563-RELATED"/>
    <property type="match status" value="1"/>
</dbReference>
<dbReference type="RefSeq" id="WP_092482137.1">
    <property type="nucleotide sequence ID" value="NZ_FOYM01000004.1"/>
</dbReference>
<keyword evidence="6" id="KW-1185">Reference proteome</keyword>
<dbReference type="PIRSF" id="PIRSF006707">
    <property type="entry name" value="MJ1563"/>
    <property type="match status" value="1"/>
</dbReference>
<gene>
    <name evidence="5" type="ORF">SAMN05660706_104140</name>
</gene>
<dbReference type="AlphaFoldDB" id="A0A1I6D2Q0"/>
<dbReference type="SUPFAM" id="SSF46785">
    <property type="entry name" value="Winged helix' DNA-binding domain"/>
    <property type="match status" value="1"/>
</dbReference>
<evidence type="ECO:0000256" key="2">
    <source>
        <dbReference type="ARBA" id="ARBA00023125"/>
    </source>
</evidence>
<dbReference type="GO" id="GO:0003677">
    <property type="term" value="F:DNA binding"/>
    <property type="evidence" value="ECO:0007669"/>
    <property type="project" value="UniProtKB-UniRule"/>
</dbReference>
<comment type="similarity">
    <text evidence="4">Belongs to the GbsR family.</text>
</comment>
<evidence type="ECO:0000313" key="5">
    <source>
        <dbReference type="EMBL" id="SFQ99613.1"/>
    </source>
</evidence>
<organism evidence="5 6">
    <name type="scientific">Desulfoscipio geothermicus DSM 3669</name>
    <dbReference type="NCBI Taxonomy" id="1121426"/>
    <lineage>
        <taxon>Bacteria</taxon>
        <taxon>Bacillati</taxon>
        <taxon>Bacillota</taxon>
        <taxon>Clostridia</taxon>
        <taxon>Eubacteriales</taxon>
        <taxon>Desulfallaceae</taxon>
        <taxon>Desulfoscipio</taxon>
    </lineage>
</organism>
<evidence type="ECO:0000256" key="1">
    <source>
        <dbReference type="ARBA" id="ARBA00023015"/>
    </source>
</evidence>
<dbReference type="PANTHER" id="PTHR38465">
    <property type="entry name" value="HTH-TYPE TRANSCRIPTIONAL REGULATOR MJ1563-RELATED"/>
    <property type="match status" value="1"/>
</dbReference>
<keyword evidence="3 4" id="KW-0804">Transcription</keyword>
<accession>A0A1I6D2Q0</accession>
<dbReference type="OrthoDB" id="9800374at2"/>
<keyword evidence="1 4" id="KW-0805">Transcription regulation</keyword>
<evidence type="ECO:0000313" key="6">
    <source>
        <dbReference type="Proteomes" id="UP000199584"/>
    </source>
</evidence>
<dbReference type="InterPro" id="IPR036390">
    <property type="entry name" value="WH_DNA-bd_sf"/>
</dbReference>
<evidence type="ECO:0000256" key="4">
    <source>
        <dbReference type="PIRNR" id="PIRNR006707"/>
    </source>
</evidence>
<sequence length="194" mass="22737">MYNDKKRNRGDYLVPGRLEEKIIQAKDKVINAMAETMDLYGVTASIGRLYGTLYFQQYPMTLDEMKDELGMSKPSMSLAVRSLLDMKVVQKVWQKGTRKDLYVAEKDFFKFFQVFFSTKWRREIEVNLHAIDEALTELDTLLENPDLSPEKKKEAEAFKQQIENSKVYYNWLDDLVKSLESGRLFELIPPKKVD</sequence>
<dbReference type="Gene3D" id="1.10.10.10">
    <property type="entry name" value="Winged helix-like DNA-binding domain superfamily/Winged helix DNA-binding domain"/>
    <property type="match status" value="1"/>
</dbReference>
<evidence type="ECO:0000256" key="3">
    <source>
        <dbReference type="ARBA" id="ARBA00023163"/>
    </source>
</evidence>
<dbReference type="Proteomes" id="UP000199584">
    <property type="component" value="Unassembled WGS sequence"/>
</dbReference>
<dbReference type="InterPro" id="IPR036388">
    <property type="entry name" value="WH-like_DNA-bd_sf"/>
</dbReference>
<dbReference type="NCBIfam" id="NF047500">
    <property type="entry name" value="choline_R_CudC"/>
    <property type="match status" value="1"/>
</dbReference>
<dbReference type="InterPro" id="IPR026282">
    <property type="entry name" value="MJ1563"/>
</dbReference>
<reference evidence="6" key="1">
    <citation type="submission" date="2016-10" db="EMBL/GenBank/DDBJ databases">
        <authorList>
            <person name="Varghese N."/>
            <person name="Submissions S."/>
        </authorList>
    </citation>
    <scope>NUCLEOTIDE SEQUENCE [LARGE SCALE GENOMIC DNA]</scope>
    <source>
        <strain evidence="6">DSM 3669</strain>
    </source>
</reference>
<protein>
    <recommendedName>
        <fullName evidence="4">HTH-type transcriptional regulator</fullName>
    </recommendedName>
</protein>